<feature type="compositionally biased region" description="Gly residues" evidence="1">
    <location>
        <begin position="82"/>
        <end position="95"/>
    </location>
</feature>
<sequence>MVNLHSLRSQCISVTGCQGWVGAKWDINPSPCCSCRCHKETNGPRGSVLSVTVSASSWAAWPPVSLLSRLFAPFGGSGAGGGVCPGQRGVGGGPGANEPQRKESDGSPAQTVGRRGH</sequence>
<name>A0AAN8AIY5_ELEMC</name>
<evidence type="ECO:0000313" key="2">
    <source>
        <dbReference type="EMBL" id="KAK5864371.1"/>
    </source>
</evidence>
<protein>
    <submittedName>
        <fullName evidence="2">Uncharacterized protein</fullName>
    </submittedName>
</protein>
<keyword evidence="3" id="KW-1185">Reference proteome</keyword>
<evidence type="ECO:0000313" key="3">
    <source>
        <dbReference type="Proteomes" id="UP001346869"/>
    </source>
</evidence>
<dbReference type="Proteomes" id="UP001346869">
    <property type="component" value="Unassembled WGS sequence"/>
</dbReference>
<gene>
    <name evidence="2" type="ORF">PBY51_015618</name>
</gene>
<proteinExistence type="predicted"/>
<reference evidence="2 3" key="1">
    <citation type="journal article" date="2023" name="Genes (Basel)">
        <title>Chromosome-Level Genome Assembly and Circadian Gene Repertoire of the Patagonia Blennie Eleginops maclovinus-The Closest Ancestral Proxy of Antarctic Cryonotothenioids.</title>
        <authorList>
            <person name="Cheng C.C."/>
            <person name="Rivera-Colon A.G."/>
            <person name="Minhas B.F."/>
            <person name="Wilson L."/>
            <person name="Rayamajhi N."/>
            <person name="Vargas-Chacoff L."/>
            <person name="Catchen J.M."/>
        </authorList>
    </citation>
    <scope>NUCLEOTIDE SEQUENCE [LARGE SCALE GENOMIC DNA]</scope>
    <source>
        <strain evidence="2">JMC-PN-2008</strain>
    </source>
</reference>
<feature type="region of interest" description="Disordered" evidence="1">
    <location>
        <begin position="82"/>
        <end position="117"/>
    </location>
</feature>
<evidence type="ECO:0000256" key="1">
    <source>
        <dbReference type="SAM" id="MobiDB-lite"/>
    </source>
</evidence>
<accession>A0AAN8AIY5</accession>
<dbReference type="AlphaFoldDB" id="A0AAN8AIY5"/>
<organism evidence="2 3">
    <name type="scientific">Eleginops maclovinus</name>
    <name type="common">Patagonian blennie</name>
    <name type="synonym">Eleginus maclovinus</name>
    <dbReference type="NCBI Taxonomy" id="56733"/>
    <lineage>
        <taxon>Eukaryota</taxon>
        <taxon>Metazoa</taxon>
        <taxon>Chordata</taxon>
        <taxon>Craniata</taxon>
        <taxon>Vertebrata</taxon>
        <taxon>Euteleostomi</taxon>
        <taxon>Actinopterygii</taxon>
        <taxon>Neopterygii</taxon>
        <taxon>Teleostei</taxon>
        <taxon>Neoteleostei</taxon>
        <taxon>Acanthomorphata</taxon>
        <taxon>Eupercaria</taxon>
        <taxon>Perciformes</taxon>
        <taxon>Notothenioidei</taxon>
        <taxon>Eleginopidae</taxon>
        <taxon>Eleginops</taxon>
    </lineage>
</organism>
<comment type="caution">
    <text evidence="2">The sequence shown here is derived from an EMBL/GenBank/DDBJ whole genome shotgun (WGS) entry which is preliminary data.</text>
</comment>
<reference evidence="2 3" key="2">
    <citation type="journal article" date="2023" name="Mol. Biol. Evol.">
        <title>Genomics of Secondarily Temperate Adaptation in the Only Non-Antarctic Icefish.</title>
        <authorList>
            <person name="Rivera-Colon A.G."/>
            <person name="Rayamajhi N."/>
            <person name="Minhas B.F."/>
            <person name="Madrigal G."/>
            <person name="Bilyk K.T."/>
            <person name="Yoon V."/>
            <person name="Hune M."/>
            <person name="Gregory S."/>
            <person name="Cheng C.H.C."/>
            <person name="Catchen J.M."/>
        </authorList>
    </citation>
    <scope>NUCLEOTIDE SEQUENCE [LARGE SCALE GENOMIC DNA]</scope>
    <source>
        <strain evidence="2">JMC-PN-2008</strain>
    </source>
</reference>
<dbReference type="EMBL" id="JAUZQC010000010">
    <property type="protein sequence ID" value="KAK5864371.1"/>
    <property type="molecule type" value="Genomic_DNA"/>
</dbReference>